<reference evidence="7 8" key="1">
    <citation type="submission" date="2013-05" db="EMBL/GenBank/DDBJ databases">
        <title>Genome assembly of Chondromyces apiculatus DSM 436.</title>
        <authorList>
            <person name="Sharma G."/>
            <person name="Khatri I."/>
            <person name="Kaur C."/>
            <person name="Mayilraj S."/>
            <person name="Subramanian S."/>
        </authorList>
    </citation>
    <scope>NUCLEOTIDE SEQUENCE [LARGE SCALE GENOMIC DNA]</scope>
    <source>
        <strain evidence="7 8">DSM 436</strain>
    </source>
</reference>
<dbReference type="Proteomes" id="UP000019678">
    <property type="component" value="Unassembled WGS sequence"/>
</dbReference>
<dbReference type="Pfam" id="PF25876">
    <property type="entry name" value="HH_MFP_RND"/>
    <property type="match status" value="1"/>
</dbReference>
<gene>
    <name evidence="7" type="ORF">CAP_2863</name>
</gene>
<name>A0A017TAA9_9BACT</name>
<sequence>MTPDPLPRPHHGFKQSAAAGPSWYERRSMADASARASGKQELERELSKAGKTRWWRRLVILGVLGALIAAGVVWRERTKPPPPPRYLTAEPTNGDVLETVQSTGQIKPVTEVQVGAQVSGRITKVFVDFNSVVKAGDVLAEIDPTLFGAQIDSNRAQLGVAKASVVRSEASLTTARQRLDRAKRLVAEGVGTQADLDGAQGAYDVAMADLAASKAQVSQIDAVLRSSRTNLDFTRIYSPIQGIVIDRAIDPGQTVAASFQAPVLFVIAQDLRKMRVFADIDEADVGRVSEGMSADVSVDAFPGETFKGTVSQVRFSPLTQAGVVTYAAIIEVDNPDVKLRPGMTATVSVRSAEVKGARRLPNAALRFKPSPEKDSAGKEIKAPPLEPLPPRKGRIWVITDATAGAEKIEPRVVDTGITDGVNTVVLTDLGDAKVVVDETDDPNAGARRGPRIF</sequence>
<dbReference type="PANTHER" id="PTHR30469">
    <property type="entry name" value="MULTIDRUG RESISTANCE PROTEIN MDTA"/>
    <property type="match status" value="1"/>
</dbReference>
<dbReference type="AlphaFoldDB" id="A0A017TAA9"/>
<keyword evidence="3" id="KW-0472">Membrane</keyword>
<keyword evidence="3" id="KW-0812">Transmembrane</keyword>
<dbReference type="Pfam" id="PF25954">
    <property type="entry name" value="Beta-barrel_RND_2"/>
    <property type="match status" value="1"/>
</dbReference>
<feature type="domain" description="Multidrug resistance protein MdtA-like alpha-helical hairpin" evidence="4">
    <location>
        <begin position="158"/>
        <end position="234"/>
    </location>
</feature>
<dbReference type="Gene3D" id="2.40.30.170">
    <property type="match status" value="1"/>
</dbReference>
<evidence type="ECO:0000256" key="2">
    <source>
        <dbReference type="SAM" id="MobiDB-lite"/>
    </source>
</evidence>
<evidence type="ECO:0000256" key="1">
    <source>
        <dbReference type="ARBA" id="ARBA00009477"/>
    </source>
</evidence>
<dbReference type="STRING" id="1192034.CAP_2863"/>
<dbReference type="InterPro" id="IPR006143">
    <property type="entry name" value="RND_pump_MFP"/>
</dbReference>
<feature type="domain" description="Multidrug resistance protein MdtA-like barrel-sandwich hybrid" evidence="5">
    <location>
        <begin position="111"/>
        <end position="264"/>
    </location>
</feature>
<dbReference type="InterPro" id="IPR058625">
    <property type="entry name" value="MdtA-like_BSH"/>
</dbReference>
<evidence type="ECO:0000259" key="6">
    <source>
        <dbReference type="Pfam" id="PF25954"/>
    </source>
</evidence>
<dbReference type="GO" id="GO:0015562">
    <property type="term" value="F:efflux transmembrane transporter activity"/>
    <property type="evidence" value="ECO:0007669"/>
    <property type="project" value="TreeGrafter"/>
</dbReference>
<evidence type="ECO:0000256" key="3">
    <source>
        <dbReference type="SAM" id="Phobius"/>
    </source>
</evidence>
<dbReference type="PANTHER" id="PTHR30469:SF33">
    <property type="entry name" value="SLR1207 PROTEIN"/>
    <property type="match status" value="1"/>
</dbReference>
<evidence type="ECO:0000313" key="7">
    <source>
        <dbReference type="EMBL" id="EYF05862.1"/>
    </source>
</evidence>
<dbReference type="EMBL" id="ASRX01000020">
    <property type="protein sequence ID" value="EYF05862.1"/>
    <property type="molecule type" value="Genomic_DNA"/>
</dbReference>
<dbReference type="InterPro" id="IPR058792">
    <property type="entry name" value="Beta-barrel_RND_2"/>
</dbReference>
<organism evidence="7 8">
    <name type="scientific">Chondromyces apiculatus DSM 436</name>
    <dbReference type="NCBI Taxonomy" id="1192034"/>
    <lineage>
        <taxon>Bacteria</taxon>
        <taxon>Pseudomonadati</taxon>
        <taxon>Myxococcota</taxon>
        <taxon>Polyangia</taxon>
        <taxon>Polyangiales</taxon>
        <taxon>Polyangiaceae</taxon>
        <taxon>Chondromyces</taxon>
    </lineage>
</organism>
<evidence type="ECO:0000313" key="8">
    <source>
        <dbReference type="Proteomes" id="UP000019678"/>
    </source>
</evidence>
<feature type="compositionally biased region" description="Basic and acidic residues" evidence="2">
    <location>
        <begin position="369"/>
        <end position="381"/>
    </location>
</feature>
<feature type="transmembrane region" description="Helical" evidence="3">
    <location>
        <begin position="54"/>
        <end position="74"/>
    </location>
</feature>
<evidence type="ECO:0000259" key="5">
    <source>
        <dbReference type="Pfam" id="PF25917"/>
    </source>
</evidence>
<dbReference type="NCBIfam" id="TIGR01730">
    <property type="entry name" value="RND_mfp"/>
    <property type="match status" value="1"/>
</dbReference>
<dbReference type="FunFam" id="2.40.30.170:FF:000010">
    <property type="entry name" value="Efflux RND transporter periplasmic adaptor subunit"/>
    <property type="match status" value="1"/>
</dbReference>
<keyword evidence="8" id="KW-1185">Reference proteome</keyword>
<feature type="region of interest" description="Disordered" evidence="2">
    <location>
        <begin position="1"/>
        <end position="22"/>
    </location>
</feature>
<evidence type="ECO:0000259" key="4">
    <source>
        <dbReference type="Pfam" id="PF25876"/>
    </source>
</evidence>
<dbReference type="InterPro" id="IPR058624">
    <property type="entry name" value="MdtA-like_HH"/>
</dbReference>
<comment type="caution">
    <text evidence="7">The sequence shown here is derived from an EMBL/GenBank/DDBJ whole genome shotgun (WGS) entry which is preliminary data.</text>
</comment>
<comment type="similarity">
    <text evidence="1">Belongs to the membrane fusion protein (MFP) (TC 8.A.1) family.</text>
</comment>
<dbReference type="Pfam" id="PF25917">
    <property type="entry name" value="BSH_RND"/>
    <property type="match status" value="1"/>
</dbReference>
<proteinExistence type="inferred from homology"/>
<dbReference type="eggNOG" id="COG0845">
    <property type="taxonomic scope" value="Bacteria"/>
</dbReference>
<keyword evidence="3" id="KW-1133">Transmembrane helix</keyword>
<protein>
    <submittedName>
        <fullName evidence="7">Macrolide-specific efflux protein MacA</fullName>
    </submittedName>
</protein>
<dbReference type="SUPFAM" id="SSF111369">
    <property type="entry name" value="HlyD-like secretion proteins"/>
    <property type="match status" value="1"/>
</dbReference>
<accession>A0A017TAA9</accession>
<dbReference type="GO" id="GO:1990281">
    <property type="term" value="C:efflux pump complex"/>
    <property type="evidence" value="ECO:0007669"/>
    <property type="project" value="TreeGrafter"/>
</dbReference>
<dbReference type="Gene3D" id="2.40.50.100">
    <property type="match status" value="2"/>
</dbReference>
<feature type="domain" description="CusB-like beta-barrel" evidence="6">
    <location>
        <begin position="278"/>
        <end position="352"/>
    </location>
</feature>
<feature type="region of interest" description="Disordered" evidence="2">
    <location>
        <begin position="368"/>
        <end position="387"/>
    </location>
</feature>